<reference evidence="1 2" key="1">
    <citation type="journal article" date="2019" name="Commun. Biol.">
        <title>The bagworm genome reveals a unique fibroin gene that provides high tensile strength.</title>
        <authorList>
            <person name="Kono N."/>
            <person name="Nakamura H."/>
            <person name="Ohtoshi R."/>
            <person name="Tomita M."/>
            <person name="Numata K."/>
            <person name="Arakawa K."/>
        </authorList>
    </citation>
    <scope>NUCLEOTIDE SEQUENCE [LARGE SCALE GENOMIC DNA]</scope>
</reference>
<dbReference type="Proteomes" id="UP000299102">
    <property type="component" value="Unassembled WGS sequence"/>
</dbReference>
<dbReference type="EMBL" id="BGZK01005896">
    <property type="protein sequence ID" value="GBP15915.1"/>
    <property type="molecule type" value="Genomic_DNA"/>
</dbReference>
<proteinExistence type="predicted"/>
<dbReference type="AlphaFoldDB" id="A0A4C1TPM2"/>
<evidence type="ECO:0000313" key="2">
    <source>
        <dbReference type="Proteomes" id="UP000299102"/>
    </source>
</evidence>
<accession>A0A4C1TPM2</accession>
<keyword evidence="2" id="KW-1185">Reference proteome</keyword>
<organism evidence="1 2">
    <name type="scientific">Eumeta variegata</name>
    <name type="common">Bagworm moth</name>
    <name type="synonym">Eumeta japonica</name>
    <dbReference type="NCBI Taxonomy" id="151549"/>
    <lineage>
        <taxon>Eukaryota</taxon>
        <taxon>Metazoa</taxon>
        <taxon>Ecdysozoa</taxon>
        <taxon>Arthropoda</taxon>
        <taxon>Hexapoda</taxon>
        <taxon>Insecta</taxon>
        <taxon>Pterygota</taxon>
        <taxon>Neoptera</taxon>
        <taxon>Endopterygota</taxon>
        <taxon>Lepidoptera</taxon>
        <taxon>Glossata</taxon>
        <taxon>Ditrysia</taxon>
        <taxon>Tineoidea</taxon>
        <taxon>Psychidae</taxon>
        <taxon>Oiketicinae</taxon>
        <taxon>Eumeta</taxon>
    </lineage>
</organism>
<comment type="caution">
    <text evidence="1">The sequence shown here is derived from an EMBL/GenBank/DDBJ whole genome shotgun (WGS) entry which is preliminary data.</text>
</comment>
<sequence>MASVDSSSESLLLSNEIQYVLWKLQQTSASYGDFWNRSIHRILQCSIVEKNYFYRLMIGLIVQRSSKPESTEVMSTVVRKISKHDSLVGPSVG</sequence>
<name>A0A4C1TPM2_EUMVA</name>
<gene>
    <name evidence="1" type="ORF">EVAR_69965_1</name>
</gene>
<evidence type="ECO:0000313" key="1">
    <source>
        <dbReference type="EMBL" id="GBP15915.1"/>
    </source>
</evidence>
<protein>
    <submittedName>
        <fullName evidence="1">Uncharacterized protein</fullName>
    </submittedName>
</protein>